<gene>
    <name evidence="7" type="ORF">SAMN02745885_01173</name>
</gene>
<dbReference type="Proteomes" id="UP000189933">
    <property type="component" value="Unassembled WGS sequence"/>
</dbReference>
<proteinExistence type="inferred from homology"/>
<evidence type="ECO:0000313" key="7">
    <source>
        <dbReference type="EMBL" id="SJZ87529.1"/>
    </source>
</evidence>
<feature type="transmembrane region" description="Helical" evidence="6">
    <location>
        <begin position="262"/>
        <end position="287"/>
    </location>
</feature>
<reference evidence="8" key="1">
    <citation type="submission" date="2017-02" db="EMBL/GenBank/DDBJ databases">
        <authorList>
            <person name="Varghese N."/>
            <person name="Submissions S."/>
        </authorList>
    </citation>
    <scope>NUCLEOTIDE SEQUENCE [LARGE SCALE GENOMIC DNA]</scope>
    <source>
        <strain evidence="8">DSM 16521</strain>
    </source>
</reference>
<organism evidence="7 8">
    <name type="scientific">Carboxydocella sporoproducens DSM 16521</name>
    <dbReference type="NCBI Taxonomy" id="1121270"/>
    <lineage>
        <taxon>Bacteria</taxon>
        <taxon>Bacillati</taxon>
        <taxon>Bacillota</taxon>
        <taxon>Clostridia</taxon>
        <taxon>Eubacteriales</taxon>
        <taxon>Clostridiales Family XVI. Incertae Sedis</taxon>
        <taxon>Carboxydocella</taxon>
    </lineage>
</organism>
<evidence type="ECO:0000256" key="1">
    <source>
        <dbReference type="ARBA" id="ARBA00004141"/>
    </source>
</evidence>
<feature type="transmembrane region" description="Helical" evidence="6">
    <location>
        <begin position="39"/>
        <end position="60"/>
    </location>
</feature>
<feature type="transmembrane region" description="Helical" evidence="6">
    <location>
        <begin position="12"/>
        <end position="33"/>
    </location>
</feature>
<evidence type="ECO:0000256" key="2">
    <source>
        <dbReference type="ARBA" id="ARBA00009773"/>
    </source>
</evidence>
<evidence type="ECO:0000256" key="3">
    <source>
        <dbReference type="ARBA" id="ARBA00022692"/>
    </source>
</evidence>
<feature type="transmembrane region" description="Helical" evidence="6">
    <location>
        <begin position="72"/>
        <end position="99"/>
    </location>
</feature>
<dbReference type="EMBL" id="FUXM01000010">
    <property type="protein sequence ID" value="SJZ87529.1"/>
    <property type="molecule type" value="Genomic_DNA"/>
</dbReference>
<comment type="similarity">
    <text evidence="2">Belongs to the autoinducer-2 exporter (AI-2E) (TC 2.A.86) family.</text>
</comment>
<dbReference type="AlphaFoldDB" id="A0A1T4P7U7"/>
<accession>A0A1T4P7U7</accession>
<evidence type="ECO:0000256" key="5">
    <source>
        <dbReference type="ARBA" id="ARBA00023136"/>
    </source>
</evidence>
<dbReference type="PANTHER" id="PTHR21716:SF68">
    <property type="entry name" value="TRANSPORT PROTEIN YTVI-RELATED"/>
    <property type="match status" value="1"/>
</dbReference>
<feature type="transmembrane region" description="Helical" evidence="6">
    <location>
        <begin position="299"/>
        <end position="317"/>
    </location>
</feature>
<feature type="transmembrane region" description="Helical" evidence="6">
    <location>
        <begin position="337"/>
        <end position="363"/>
    </location>
</feature>
<dbReference type="PANTHER" id="PTHR21716">
    <property type="entry name" value="TRANSMEMBRANE PROTEIN"/>
    <property type="match status" value="1"/>
</dbReference>
<evidence type="ECO:0000313" key="8">
    <source>
        <dbReference type="Proteomes" id="UP000189933"/>
    </source>
</evidence>
<feature type="transmembrane region" description="Helical" evidence="6">
    <location>
        <begin position="235"/>
        <end position="256"/>
    </location>
</feature>
<sequence length="370" mass="40993">MRRMASNYYQWLTALLILLTLYFGGAYFLPFLMPWLGKFLYISLPFILAAFLAVLLDPLVNKLEARFKLKRSLAVLLTLSGVVGGFIVIWALILARLILETLRLTRELPEYREQIIIFVDHVWQKANALLEKGVAFYRELPPQLHQAVKDNIDNIVAKGQQLIISASETLLRSVQVLPASITGGFVVLIIAILAAFFLLKDKEKIIRFWLQLLNPPWGETTLEVGSKIILAFTGYLKAQLILITITTILAIGGLYLTGSQFALTMGIVVGLMDFIPVLGPGSVLLPWALLSYFHGQGFFALKLVILYGVLSLVRQLLEAKVVADNVGLHPLATLIAIYTGYQLWGALGVVLGPILLIAIQAVIKTGITRI</sequence>
<dbReference type="GO" id="GO:0055085">
    <property type="term" value="P:transmembrane transport"/>
    <property type="evidence" value="ECO:0007669"/>
    <property type="project" value="TreeGrafter"/>
</dbReference>
<keyword evidence="5 6" id="KW-0472">Membrane</keyword>
<keyword evidence="4 6" id="KW-1133">Transmembrane helix</keyword>
<comment type="subcellular location">
    <subcellularLocation>
        <location evidence="1">Membrane</location>
        <topology evidence="1">Multi-pass membrane protein</topology>
    </subcellularLocation>
</comment>
<dbReference type="InterPro" id="IPR002549">
    <property type="entry name" value="AI-2E-like"/>
</dbReference>
<dbReference type="OrthoDB" id="9774361at2"/>
<name>A0A1T4P7U7_9FIRM</name>
<keyword evidence="3 6" id="KW-0812">Transmembrane</keyword>
<keyword evidence="8" id="KW-1185">Reference proteome</keyword>
<evidence type="ECO:0000256" key="6">
    <source>
        <dbReference type="SAM" id="Phobius"/>
    </source>
</evidence>
<dbReference type="GO" id="GO:0016020">
    <property type="term" value="C:membrane"/>
    <property type="evidence" value="ECO:0007669"/>
    <property type="project" value="UniProtKB-SubCell"/>
</dbReference>
<evidence type="ECO:0000256" key="4">
    <source>
        <dbReference type="ARBA" id="ARBA00022989"/>
    </source>
</evidence>
<feature type="transmembrane region" description="Helical" evidence="6">
    <location>
        <begin position="176"/>
        <end position="199"/>
    </location>
</feature>
<dbReference type="NCBIfam" id="TIGR02872">
    <property type="entry name" value="spore_ytvI"/>
    <property type="match status" value="1"/>
</dbReference>
<dbReference type="RefSeq" id="WP_078665256.1">
    <property type="nucleotide sequence ID" value="NZ_FUXM01000010.1"/>
</dbReference>
<protein>
    <submittedName>
        <fullName evidence="7">Sporulation integral membrane protein YtvI</fullName>
    </submittedName>
</protein>
<dbReference type="InterPro" id="IPR014227">
    <property type="entry name" value="YtvI-like"/>
</dbReference>
<dbReference type="Pfam" id="PF01594">
    <property type="entry name" value="AI-2E_transport"/>
    <property type="match status" value="1"/>
</dbReference>